<feature type="non-terminal residue" evidence="2">
    <location>
        <position position="1"/>
    </location>
</feature>
<keyword evidence="1" id="KW-0472">Membrane</keyword>
<gene>
    <name evidence="2" type="ORF">BN1044_00282</name>
</gene>
<feature type="transmembrane region" description="Helical" evidence="1">
    <location>
        <begin position="16"/>
        <end position="36"/>
    </location>
</feature>
<reference evidence="2 3" key="1">
    <citation type="submission" date="2016-09" db="EMBL/GenBank/DDBJ databases">
        <authorList>
            <person name="Capua I."/>
            <person name="De Benedictis P."/>
            <person name="Joannis T."/>
            <person name="Lombin L.H."/>
            <person name="Cattoli G."/>
        </authorList>
    </citation>
    <scope>NUCLEOTIDE SEQUENCE [LARGE SCALE GENOMIC DNA]</scope>
    <source>
        <strain evidence="2 3">GB001</strain>
    </source>
</reference>
<evidence type="ECO:0000313" key="3">
    <source>
        <dbReference type="Proteomes" id="UP000094844"/>
    </source>
</evidence>
<dbReference type="AlphaFoldDB" id="A0A1C6YVH7"/>
<name>A0A1C6YVH7_HAFAL</name>
<organism evidence="2 3">
    <name type="scientific">Hafnia alvei</name>
    <dbReference type="NCBI Taxonomy" id="569"/>
    <lineage>
        <taxon>Bacteria</taxon>
        <taxon>Pseudomonadati</taxon>
        <taxon>Pseudomonadota</taxon>
        <taxon>Gammaproteobacteria</taxon>
        <taxon>Enterobacterales</taxon>
        <taxon>Hafniaceae</taxon>
        <taxon>Hafnia</taxon>
    </lineage>
</organism>
<evidence type="ECO:0000313" key="2">
    <source>
        <dbReference type="EMBL" id="SCM50834.1"/>
    </source>
</evidence>
<protein>
    <submittedName>
        <fullName evidence="2">Uncharacterized protein</fullName>
    </submittedName>
</protein>
<sequence>TVEVITTAQATIPQGMGIALALMAALVALAILGPAVD</sequence>
<proteinExistence type="predicted"/>
<dbReference type="Proteomes" id="UP000094844">
    <property type="component" value="Unassembled WGS sequence"/>
</dbReference>
<evidence type="ECO:0000256" key="1">
    <source>
        <dbReference type="SAM" id="Phobius"/>
    </source>
</evidence>
<accession>A0A1C6YVH7</accession>
<keyword evidence="1" id="KW-0812">Transmembrane</keyword>
<keyword evidence="1" id="KW-1133">Transmembrane helix</keyword>
<dbReference type="EMBL" id="FMIQ01000005">
    <property type="protein sequence ID" value="SCM50834.1"/>
    <property type="molecule type" value="Genomic_DNA"/>
</dbReference>